<comment type="caution">
    <text evidence="2">The sequence shown here is derived from an EMBL/GenBank/DDBJ whole genome shotgun (WGS) entry which is preliminary data.</text>
</comment>
<gene>
    <name evidence="2" type="ORF">LY79DRAFT_204253</name>
</gene>
<dbReference type="AlphaFoldDB" id="A0AAD8VAC1"/>
<feature type="region of interest" description="Disordered" evidence="1">
    <location>
        <begin position="149"/>
        <end position="168"/>
    </location>
</feature>
<reference evidence="2" key="1">
    <citation type="submission" date="2021-06" db="EMBL/GenBank/DDBJ databases">
        <title>Comparative genomics, transcriptomics and evolutionary studies reveal genomic signatures of adaptation to plant cell wall in hemibiotrophic fungi.</title>
        <authorList>
            <consortium name="DOE Joint Genome Institute"/>
            <person name="Baroncelli R."/>
            <person name="Diaz J.F."/>
            <person name="Benocci T."/>
            <person name="Peng M."/>
            <person name="Battaglia E."/>
            <person name="Haridas S."/>
            <person name="Andreopoulos W."/>
            <person name="Labutti K."/>
            <person name="Pangilinan J."/>
            <person name="Floch G.L."/>
            <person name="Makela M.R."/>
            <person name="Henrissat B."/>
            <person name="Grigoriev I.V."/>
            <person name="Crouch J.A."/>
            <person name="De Vries R.P."/>
            <person name="Sukno S.A."/>
            <person name="Thon M.R."/>
        </authorList>
    </citation>
    <scope>NUCLEOTIDE SEQUENCE</scope>
    <source>
        <strain evidence="2">CBS 125086</strain>
    </source>
</reference>
<name>A0AAD8VAC1_9PEZI</name>
<evidence type="ECO:0000256" key="1">
    <source>
        <dbReference type="SAM" id="MobiDB-lite"/>
    </source>
</evidence>
<evidence type="ECO:0000313" key="3">
    <source>
        <dbReference type="Proteomes" id="UP001230504"/>
    </source>
</evidence>
<dbReference type="GeneID" id="85435720"/>
<dbReference type="EMBL" id="JAHLJV010000003">
    <property type="protein sequence ID" value="KAK1598954.1"/>
    <property type="molecule type" value="Genomic_DNA"/>
</dbReference>
<evidence type="ECO:0000313" key="2">
    <source>
        <dbReference type="EMBL" id="KAK1598954.1"/>
    </source>
</evidence>
<accession>A0AAD8VAC1</accession>
<proteinExistence type="predicted"/>
<keyword evidence="3" id="KW-1185">Reference proteome</keyword>
<dbReference type="RefSeq" id="XP_060419616.1">
    <property type="nucleotide sequence ID" value="XM_060551480.1"/>
</dbReference>
<dbReference type="Proteomes" id="UP001230504">
    <property type="component" value="Unassembled WGS sequence"/>
</dbReference>
<organism evidence="2 3">
    <name type="scientific">Colletotrichum navitas</name>
    <dbReference type="NCBI Taxonomy" id="681940"/>
    <lineage>
        <taxon>Eukaryota</taxon>
        <taxon>Fungi</taxon>
        <taxon>Dikarya</taxon>
        <taxon>Ascomycota</taxon>
        <taxon>Pezizomycotina</taxon>
        <taxon>Sordariomycetes</taxon>
        <taxon>Hypocreomycetidae</taxon>
        <taxon>Glomerellales</taxon>
        <taxon>Glomerellaceae</taxon>
        <taxon>Colletotrichum</taxon>
        <taxon>Colletotrichum graminicola species complex</taxon>
    </lineage>
</organism>
<sequence length="168" mass="18391">MGSGSTPVLPGFGRLLRRPPRGFTAPRWRSIVAVQSLPALHHEHEADGCFRLLQAVRSSWLLASEEAGRAPSVSAHLRHSEPWKPPSPIPLLLLRSSVDGSDHFLWLLLASSPVWEPSPSEFLPFPTVPKTCVCMASWLKKQKGPANGLDIRGRLGSRKRQPCSGHGS</sequence>
<protein>
    <submittedName>
        <fullName evidence="2">Uncharacterized protein</fullName>
    </submittedName>
</protein>